<organism evidence="2 3">
    <name type="scientific">Sediminibacillus dalangtanensis</name>
    <dbReference type="NCBI Taxonomy" id="2729421"/>
    <lineage>
        <taxon>Bacteria</taxon>
        <taxon>Bacillati</taxon>
        <taxon>Bacillota</taxon>
        <taxon>Bacilli</taxon>
        <taxon>Bacillales</taxon>
        <taxon>Bacillaceae</taxon>
        <taxon>Sediminibacillus</taxon>
    </lineage>
</organism>
<keyword evidence="3" id="KW-1185">Reference proteome</keyword>
<dbReference type="EMBL" id="CP046956">
    <property type="protein sequence ID" value="QTM99310.1"/>
    <property type="molecule type" value="Genomic_DNA"/>
</dbReference>
<feature type="compositionally biased region" description="Polar residues" evidence="1">
    <location>
        <begin position="54"/>
        <end position="65"/>
    </location>
</feature>
<sequence>MSDLHPSVQEFKAFVKKHPGLVKEVNQNGNSWQDIYEMWVLLGEEDEKWKEFQTGNLKGAQNSERSAPGDSQGKQQQLASQFMQMIEKVDLNKVQGHMHQLNGAINNIQTLIGQFQEFKKHSPAKQSKMHQTPWSKD</sequence>
<evidence type="ECO:0000313" key="3">
    <source>
        <dbReference type="Proteomes" id="UP000665043"/>
    </source>
</evidence>
<dbReference type="RefSeq" id="WP_209368564.1">
    <property type="nucleotide sequence ID" value="NZ_CP046956.1"/>
</dbReference>
<feature type="region of interest" description="Disordered" evidence="1">
    <location>
        <begin position="54"/>
        <end position="78"/>
    </location>
</feature>
<evidence type="ECO:0000313" key="2">
    <source>
        <dbReference type="EMBL" id="QTM99310.1"/>
    </source>
</evidence>
<dbReference type="Proteomes" id="UP000665043">
    <property type="component" value="Chromosome"/>
</dbReference>
<reference evidence="2 3" key="1">
    <citation type="submission" date="2019-12" db="EMBL/GenBank/DDBJ databases">
        <title>The whole genome sequencing of a strain isolated from a Mars analog, Dalangtan Playa.</title>
        <authorList>
            <person name="Huang T."/>
        </authorList>
    </citation>
    <scope>NUCLEOTIDE SEQUENCE [LARGE SCALE GENOMIC DNA]</scope>
    <source>
        <strain evidence="2 3">DP4-553-S</strain>
    </source>
</reference>
<accession>A0ABX7VU34</accession>
<evidence type="ECO:0008006" key="4">
    <source>
        <dbReference type="Google" id="ProtNLM"/>
    </source>
</evidence>
<proteinExistence type="predicted"/>
<gene>
    <name evidence="2" type="ORF">ERJ70_08330</name>
</gene>
<name>A0ABX7VU34_9BACI</name>
<protein>
    <recommendedName>
        <fullName evidence="4">Coat protein</fullName>
    </recommendedName>
</protein>
<dbReference type="InterPro" id="IPR025953">
    <property type="entry name" value="YlbD_coat"/>
</dbReference>
<evidence type="ECO:0000256" key="1">
    <source>
        <dbReference type="SAM" id="MobiDB-lite"/>
    </source>
</evidence>
<dbReference type="Pfam" id="PF14071">
    <property type="entry name" value="YlbD_coat"/>
    <property type="match status" value="1"/>
</dbReference>